<dbReference type="Proteomes" id="UP000095657">
    <property type="component" value="Unassembled WGS sequence"/>
</dbReference>
<sequence>MKMDKLKKDDIQLEKVVSELKERLKYKDELNLNLIQRNRELKAKLRLQLSLKSELTEKELLLTVGLESLLLLKKHRYNHIKKEEDWLLLYDAINILYGDISHIVSSFGLTSQEMKVCYLTYIGITISEQAKVLIIETNTIKRYKNRIKNKLKLGEEILLSVYLNLNSKKINKN</sequence>
<accession>A0A174RHW2</accession>
<dbReference type="GO" id="GO:0006355">
    <property type="term" value="P:regulation of DNA-templated transcription"/>
    <property type="evidence" value="ECO:0007669"/>
    <property type="project" value="InterPro"/>
</dbReference>
<dbReference type="InterPro" id="IPR016032">
    <property type="entry name" value="Sig_transdc_resp-reg_C-effctor"/>
</dbReference>
<organism evidence="1 2">
    <name type="scientific">Bacteroides caccae</name>
    <dbReference type="NCBI Taxonomy" id="47678"/>
    <lineage>
        <taxon>Bacteria</taxon>
        <taxon>Pseudomonadati</taxon>
        <taxon>Bacteroidota</taxon>
        <taxon>Bacteroidia</taxon>
        <taxon>Bacteroidales</taxon>
        <taxon>Bacteroidaceae</taxon>
        <taxon>Bacteroides</taxon>
    </lineage>
</organism>
<gene>
    <name evidence="1" type="ORF">ERS852494_03224</name>
</gene>
<protein>
    <submittedName>
        <fullName evidence="1">Uncharacterized protein</fullName>
    </submittedName>
</protein>
<dbReference type="Gene3D" id="1.10.10.10">
    <property type="entry name" value="Winged helix-like DNA-binding domain superfamily/Winged helix DNA-binding domain"/>
    <property type="match status" value="1"/>
</dbReference>
<dbReference type="STRING" id="47678.ERS852494_03224"/>
<evidence type="ECO:0000313" key="1">
    <source>
        <dbReference type="EMBL" id="CUP85024.1"/>
    </source>
</evidence>
<dbReference type="SUPFAM" id="SSF46894">
    <property type="entry name" value="C-terminal effector domain of the bipartite response regulators"/>
    <property type="match status" value="1"/>
</dbReference>
<name>A0A174RHW2_9BACE</name>
<proteinExistence type="predicted"/>
<dbReference type="EMBL" id="CZAI01000008">
    <property type="protein sequence ID" value="CUP85024.1"/>
    <property type="molecule type" value="Genomic_DNA"/>
</dbReference>
<reference evidence="1 2" key="1">
    <citation type="submission" date="2015-09" db="EMBL/GenBank/DDBJ databases">
        <authorList>
            <consortium name="Pathogen Informatics"/>
        </authorList>
    </citation>
    <scope>NUCLEOTIDE SEQUENCE [LARGE SCALE GENOMIC DNA]</scope>
    <source>
        <strain evidence="1 2">2789STDY5834880</strain>
    </source>
</reference>
<dbReference type="InterPro" id="IPR036388">
    <property type="entry name" value="WH-like_DNA-bd_sf"/>
</dbReference>
<dbReference type="AlphaFoldDB" id="A0A174RHW2"/>
<evidence type="ECO:0000313" key="2">
    <source>
        <dbReference type="Proteomes" id="UP000095657"/>
    </source>
</evidence>
<dbReference type="RefSeq" id="WP_055173019.1">
    <property type="nucleotide sequence ID" value="NZ_CZAI01000008.1"/>
</dbReference>
<dbReference type="GO" id="GO:0003677">
    <property type="term" value="F:DNA binding"/>
    <property type="evidence" value="ECO:0007669"/>
    <property type="project" value="InterPro"/>
</dbReference>